<reference evidence="1 2" key="1">
    <citation type="submission" date="2010-01" db="EMBL/GenBank/DDBJ databases">
        <authorList>
            <person name="Weinstock G."/>
            <person name="Sodergren E."/>
            <person name="Clifton S."/>
            <person name="Fulton L."/>
            <person name="Fulton B."/>
            <person name="Courtney L."/>
            <person name="Fronick C."/>
            <person name="Harrison M."/>
            <person name="Strong C."/>
            <person name="Farmer C."/>
            <person name="Delahaunty K."/>
            <person name="Markovic C."/>
            <person name="Hall O."/>
            <person name="Minx P."/>
            <person name="Tomlinson C."/>
            <person name="Mitreva M."/>
            <person name="Nelson J."/>
            <person name="Hou S."/>
            <person name="Wollam A."/>
            <person name="Pepin K.H."/>
            <person name="Johnson M."/>
            <person name="Bhonagiri V."/>
            <person name="Nash W.E."/>
            <person name="Warren W."/>
            <person name="Chinwalla A."/>
            <person name="Mardis E.R."/>
            <person name="Wilson R.K."/>
        </authorList>
    </citation>
    <scope>NUCLEOTIDE SEQUENCE [LARGE SCALE GENOMIC DNA]</scope>
    <source>
        <strain evidence="1 2">DSM 13479</strain>
    </source>
</reference>
<name>D3ALP7_9FIRM</name>
<dbReference type="Proteomes" id="UP000004968">
    <property type="component" value="Unassembled WGS sequence"/>
</dbReference>
<gene>
    <name evidence="1" type="ORF">CLOSTHATH_04543</name>
</gene>
<evidence type="ECO:0000313" key="2">
    <source>
        <dbReference type="Proteomes" id="UP000004968"/>
    </source>
</evidence>
<proteinExistence type="predicted"/>
<organism evidence="1 2">
    <name type="scientific">Hungatella hathewayi DSM 13479</name>
    <dbReference type="NCBI Taxonomy" id="566550"/>
    <lineage>
        <taxon>Bacteria</taxon>
        <taxon>Bacillati</taxon>
        <taxon>Bacillota</taxon>
        <taxon>Clostridia</taxon>
        <taxon>Lachnospirales</taxon>
        <taxon>Lachnospiraceae</taxon>
        <taxon>Hungatella</taxon>
    </lineage>
</organism>
<accession>D3ALP7</accession>
<dbReference type="HOGENOM" id="CLU_3234601_0_0_9"/>
<sequence length="43" mass="4754">MRTADVPQSHRNVLRGFWNTVCPVCGAPKSSFDSSGERIKGYV</sequence>
<protein>
    <submittedName>
        <fullName evidence="1">Uncharacterized protein</fullName>
    </submittedName>
</protein>
<evidence type="ECO:0000313" key="1">
    <source>
        <dbReference type="EMBL" id="EFC97268.1"/>
    </source>
</evidence>
<dbReference type="AlphaFoldDB" id="D3ALP7"/>
<dbReference type="EMBL" id="ACIO01000414">
    <property type="protein sequence ID" value="EFC97268.1"/>
    <property type="molecule type" value="Genomic_DNA"/>
</dbReference>
<comment type="caution">
    <text evidence="1">The sequence shown here is derived from an EMBL/GenBank/DDBJ whole genome shotgun (WGS) entry which is preliminary data.</text>
</comment>